<dbReference type="InterPro" id="IPR001977">
    <property type="entry name" value="Depp_CoAkinase"/>
</dbReference>
<dbReference type="Gene3D" id="3.40.50.300">
    <property type="entry name" value="P-loop containing nucleotide triphosphate hydrolases"/>
    <property type="match status" value="1"/>
</dbReference>
<dbReference type="PANTHER" id="PTHR10695:SF46">
    <property type="entry name" value="BIFUNCTIONAL COENZYME A SYNTHASE-RELATED"/>
    <property type="match status" value="1"/>
</dbReference>
<dbReference type="HAMAP" id="MF_00376">
    <property type="entry name" value="Dephospho_CoA_kinase"/>
    <property type="match status" value="1"/>
</dbReference>
<keyword evidence="3" id="KW-0067">ATP-binding</keyword>
<name>A0A0W0F3I4_MONRR</name>
<comment type="similarity">
    <text evidence="1">Belongs to the CoaE family.</text>
</comment>
<keyword evidence="4" id="KW-1133">Transmembrane helix</keyword>
<evidence type="ECO:0000256" key="4">
    <source>
        <dbReference type="SAM" id="Phobius"/>
    </source>
</evidence>
<dbReference type="AlphaFoldDB" id="A0A0W0F3I4"/>
<evidence type="ECO:0000256" key="1">
    <source>
        <dbReference type="ARBA" id="ARBA00009018"/>
    </source>
</evidence>
<dbReference type="PROSITE" id="PS51219">
    <property type="entry name" value="DPCK"/>
    <property type="match status" value="1"/>
</dbReference>
<dbReference type="EMBL" id="LATX01002363">
    <property type="protein sequence ID" value="KTB30788.1"/>
    <property type="molecule type" value="Genomic_DNA"/>
</dbReference>
<dbReference type="Pfam" id="PF01121">
    <property type="entry name" value="CoaE"/>
    <property type="match status" value="1"/>
</dbReference>
<accession>A0A0W0F3I4</accession>
<dbReference type="GO" id="GO:0015937">
    <property type="term" value="P:coenzyme A biosynthetic process"/>
    <property type="evidence" value="ECO:0007669"/>
    <property type="project" value="InterPro"/>
</dbReference>
<evidence type="ECO:0000256" key="3">
    <source>
        <dbReference type="ARBA" id="ARBA00022840"/>
    </source>
</evidence>
<dbReference type="eggNOG" id="KOG3220">
    <property type="taxonomic scope" value="Eukaryota"/>
</dbReference>
<sequence length="267" mass="29885">MSAQNAVVQPFATFLGSNASFLLPKSTSLMLVIGLTGGIATGKSTVSSLLQTKHHIPLIDADILARQVVEPGTPALKRIVSVFGQDILFPDGTLDRKKLGSIIFNDETKRKQLNGIVHPAVRWAMFKEVVKYWLSGEKMCVLDIPLLVESRLWRWVWGVVLVYCPKSTQLQRLMARDNSSSEEASSRLNSQLDIDVKLGYADEVVDNSGSREELETKVDALVLKLHRQAGLTWKLGWLFPPWGIFSAACILAYRNLWRRIPSDRKKV</sequence>
<dbReference type="InterPro" id="IPR027417">
    <property type="entry name" value="P-loop_NTPase"/>
</dbReference>
<gene>
    <name evidence="5" type="ORF">WG66_16629</name>
</gene>
<keyword evidence="4" id="KW-0472">Membrane</keyword>
<keyword evidence="4" id="KW-0812">Transmembrane</keyword>
<protein>
    <submittedName>
        <fullName evidence="5">Putative CoaE-domain-containing protein</fullName>
    </submittedName>
</protein>
<keyword evidence="2" id="KW-0547">Nucleotide-binding</keyword>
<organism evidence="5 6">
    <name type="scientific">Moniliophthora roreri</name>
    <name type="common">Frosty pod rot fungus</name>
    <name type="synonym">Monilia roreri</name>
    <dbReference type="NCBI Taxonomy" id="221103"/>
    <lineage>
        <taxon>Eukaryota</taxon>
        <taxon>Fungi</taxon>
        <taxon>Dikarya</taxon>
        <taxon>Basidiomycota</taxon>
        <taxon>Agaricomycotina</taxon>
        <taxon>Agaricomycetes</taxon>
        <taxon>Agaricomycetidae</taxon>
        <taxon>Agaricales</taxon>
        <taxon>Marasmiineae</taxon>
        <taxon>Marasmiaceae</taxon>
        <taxon>Moniliophthora</taxon>
    </lineage>
</organism>
<evidence type="ECO:0000256" key="2">
    <source>
        <dbReference type="ARBA" id="ARBA00022741"/>
    </source>
</evidence>
<dbReference type="GO" id="GO:0005524">
    <property type="term" value="F:ATP binding"/>
    <property type="evidence" value="ECO:0007669"/>
    <property type="project" value="UniProtKB-KW"/>
</dbReference>
<dbReference type="NCBIfam" id="TIGR00152">
    <property type="entry name" value="dephospho-CoA kinase"/>
    <property type="match status" value="1"/>
</dbReference>
<evidence type="ECO:0000313" key="6">
    <source>
        <dbReference type="Proteomes" id="UP000054988"/>
    </source>
</evidence>
<dbReference type="PANTHER" id="PTHR10695">
    <property type="entry name" value="DEPHOSPHO-COA KINASE-RELATED"/>
    <property type="match status" value="1"/>
</dbReference>
<dbReference type="GO" id="GO:0004140">
    <property type="term" value="F:dephospho-CoA kinase activity"/>
    <property type="evidence" value="ECO:0007669"/>
    <property type="project" value="InterPro"/>
</dbReference>
<comment type="caution">
    <text evidence="5">The sequence shown here is derived from an EMBL/GenBank/DDBJ whole genome shotgun (WGS) entry which is preliminary data.</text>
</comment>
<dbReference type="GO" id="GO:0005737">
    <property type="term" value="C:cytoplasm"/>
    <property type="evidence" value="ECO:0007669"/>
    <property type="project" value="UniProtKB-ARBA"/>
</dbReference>
<dbReference type="Proteomes" id="UP000054988">
    <property type="component" value="Unassembled WGS sequence"/>
</dbReference>
<proteinExistence type="inferred from homology"/>
<dbReference type="CDD" id="cd02022">
    <property type="entry name" value="DPCK"/>
    <property type="match status" value="1"/>
</dbReference>
<feature type="transmembrane region" description="Helical" evidence="4">
    <location>
        <begin position="235"/>
        <end position="256"/>
    </location>
</feature>
<evidence type="ECO:0000313" key="5">
    <source>
        <dbReference type="EMBL" id="KTB30788.1"/>
    </source>
</evidence>
<dbReference type="SUPFAM" id="SSF52540">
    <property type="entry name" value="P-loop containing nucleoside triphosphate hydrolases"/>
    <property type="match status" value="1"/>
</dbReference>
<reference evidence="5 6" key="1">
    <citation type="submission" date="2015-12" db="EMBL/GenBank/DDBJ databases">
        <title>Draft genome sequence of Moniliophthora roreri, the causal agent of frosty pod rot of cacao.</title>
        <authorList>
            <person name="Aime M.C."/>
            <person name="Diaz-Valderrama J.R."/>
            <person name="Kijpornyongpan T."/>
            <person name="Phillips-Mora W."/>
        </authorList>
    </citation>
    <scope>NUCLEOTIDE SEQUENCE [LARGE SCALE GENOMIC DNA]</scope>
    <source>
        <strain evidence="5 6">MCA 2952</strain>
    </source>
</reference>
<dbReference type="FunFam" id="3.40.50.300:FF:000485">
    <property type="entry name" value="Dephospho-CoA kinase CAB5"/>
    <property type="match status" value="1"/>
</dbReference>